<proteinExistence type="predicted"/>
<keyword evidence="2" id="KW-1185">Reference proteome</keyword>
<reference evidence="1" key="2">
    <citation type="submission" date="2020-09" db="EMBL/GenBank/DDBJ databases">
        <authorList>
            <person name="Sun Q."/>
            <person name="Zhou Y."/>
        </authorList>
    </citation>
    <scope>NUCLEOTIDE SEQUENCE</scope>
    <source>
        <strain evidence="1">CGMCC 1.15478</strain>
    </source>
</reference>
<dbReference type="AlphaFoldDB" id="A0A916XF47"/>
<gene>
    <name evidence="1" type="ORF">GCM10011410_21880</name>
</gene>
<accession>A0A916XF47</accession>
<name>A0A916XF47_9ACTN</name>
<reference evidence="1" key="1">
    <citation type="journal article" date="2014" name="Int. J. Syst. Evol. Microbiol.">
        <title>Complete genome sequence of Corynebacterium casei LMG S-19264T (=DSM 44701T), isolated from a smear-ripened cheese.</title>
        <authorList>
            <consortium name="US DOE Joint Genome Institute (JGI-PGF)"/>
            <person name="Walter F."/>
            <person name="Albersmeier A."/>
            <person name="Kalinowski J."/>
            <person name="Ruckert C."/>
        </authorList>
    </citation>
    <scope>NUCLEOTIDE SEQUENCE</scope>
    <source>
        <strain evidence="1">CGMCC 1.15478</strain>
    </source>
</reference>
<sequence>MEEKLSIAEDLLTGPRGRRLLLKFALEAERVHGVKQGRDSLRYAVVRASHHLEPGQGAVYRSGAESVWRTVITPEEVAYRLSEMTLPAVTPSMLRSALAEAVNAAQYWQKPEGEDTLAATEPVQRELGRVAEHIARSPHSDWWTTALVATDQWSVWSWDDGRPDYLAGPESTEAERLRKWRERTRENEARAARDPIYSCSDGWWSTPPTLFSTRRLFDGAPACLWFVEDGMGWKRAVTRQVSAPVNARVYEIDRAQAWAELCRRFPIEVTAQKRNDWYLTTGRSGRWVVPDWTQVADEYEGVHLTVAGYLAAAGTAIDATDDTASVIAGWAPDETYWLTDSATSNGDSRSWVCDTSDTYPFWDEEPQ</sequence>
<protein>
    <submittedName>
        <fullName evidence="1">Uncharacterized protein</fullName>
    </submittedName>
</protein>
<organism evidence="1 2">
    <name type="scientific">Hoyosella rhizosphaerae</name>
    <dbReference type="NCBI Taxonomy" id="1755582"/>
    <lineage>
        <taxon>Bacteria</taxon>
        <taxon>Bacillati</taxon>
        <taxon>Actinomycetota</taxon>
        <taxon>Actinomycetes</taxon>
        <taxon>Mycobacteriales</taxon>
        <taxon>Hoyosellaceae</taxon>
        <taxon>Hoyosella</taxon>
    </lineage>
</organism>
<evidence type="ECO:0000313" key="2">
    <source>
        <dbReference type="Proteomes" id="UP000641514"/>
    </source>
</evidence>
<dbReference type="Proteomes" id="UP000641514">
    <property type="component" value="Unassembled WGS sequence"/>
</dbReference>
<dbReference type="EMBL" id="BMJH01000002">
    <property type="protein sequence ID" value="GGC68718.1"/>
    <property type="molecule type" value="Genomic_DNA"/>
</dbReference>
<comment type="caution">
    <text evidence="1">The sequence shown here is derived from an EMBL/GenBank/DDBJ whole genome shotgun (WGS) entry which is preliminary data.</text>
</comment>
<evidence type="ECO:0000313" key="1">
    <source>
        <dbReference type="EMBL" id="GGC68718.1"/>
    </source>
</evidence>